<dbReference type="PANTHER" id="PTHR33112:SF8">
    <property type="entry name" value="HETEROKARYON INCOMPATIBILITY DOMAIN-CONTAINING PROTEIN"/>
    <property type="match status" value="1"/>
</dbReference>
<gene>
    <name evidence="2" type="ORF">PG986_011843</name>
</gene>
<organism evidence="2 3">
    <name type="scientific">Apiospora aurea</name>
    <dbReference type="NCBI Taxonomy" id="335848"/>
    <lineage>
        <taxon>Eukaryota</taxon>
        <taxon>Fungi</taxon>
        <taxon>Dikarya</taxon>
        <taxon>Ascomycota</taxon>
        <taxon>Pezizomycotina</taxon>
        <taxon>Sordariomycetes</taxon>
        <taxon>Xylariomycetidae</taxon>
        <taxon>Amphisphaeriales</taxon>
        <taxon>Apiosporaceae</taxon>
        <taxon>Apiospora</taxon>
    </lineage>
</organism>
<dbReference type="Proteomes" id="UP001391051">
    <property type="component" value="Unassembled WGS sequence"/>
</dbReference>
<feature type="domain" description="Heterokaryon incompatibility" evidence="1">
    <location>
        <begin position="223"/>
        <end position="338"/>
    </location>
</feature>
<dbReference type="GeneID" id="92081127"/>
<accession>A0ABR1PYA3</accession>
<protein>
    <recommendedName>
        <fullName evidence="1">Heterokaryon incompatibility domain-containing protein</fullName>
    </recommendedName>
</protein>
<keyword evidence="3" id="KW-1185">Reference proteome</keyword>
<dbReference type="PANTHER" id="PTHR33112">
    <property type="entry name" value="DOMAIN PROTEIN, PUTATIVE-RELATED"/>
    <property type="match status" value="1"/>
</dbReference>
<evidence type="ECO:0000259" key="1">
    <source>
        <dbReference type="Pfam" id="PF06985"/>
    </source>
</evidence>
<dbReference type="RefSeq" id="XP_066694761.1">
    <property type="nucleotide sequence ID" value="XM_066848065.1"/>
</dbReference>
<sequence length="352" mass="40178">MLCATCWKNLRGQDGRVWKGTYNLYYHQDQAPAQLRSAGKSGCQVCRPIYSLYEDRRRSLGYEQTEKEISIDASLFVVDNEEKPELYRLNYNLQQGKLRIKQTFVLQEASFEHQPHFTTPMSDSTESDECFALAVEWINDCNNHHDCIPKHKASPYFPTRLIDLSPLKPEKVEMADIMRSPSTEASGTVAQMKPLFRRPSDLDDIKLKVVSASEARKGGSDRYVTLSHCWGNAQQFGYVNPPRLTMDTLLTYTGEGMRIGHLTLTFRQAVDFAARIPSVRYIWIDSLCIIQARDGLDNKDNEAYDDWKRESREMFRVYSESYLNISATASENSAGGFSNPDREAICGQMKSA</sequence>
<proteinExistence type="predicted"/>
<dbReference type="Pfam" id="PF06985">
    <property type="entry name" value="HET"/>
    <property type="match status" value="1"/>
</dbReference>
<evidence type="ECO:0000313" key="3">
    <source>
        <dbReference type="Proteomes" id="UP001391051"/>
    </source>
</evidence>
<comment type="caution">
    <text evidence="2">The sequence shown here is derived from an EMBL/GenBank/DDBJ whole genome shotgun (WGS) entry which is preliminary data.</text>
</comment>
<name>A0ABR1PYA3_9PEZI</name>
<dbReference type="InterPro" id="IPR010730">
    <property type="entry name" value="HET"/>
</dbReference>
<evidence type="ECO:0000313" key="2">
    <source>
        <dbReference type="EMBL" id="KAK7942730.1"/>
    </source>
</evidence>
<reference evidence="2 3" key="1">
    <citation type="submission" date="2023-01" db="EMBL/GenBank/DDBJ databases">
        <title>Analysis of 21 Apiospora genomes using comparative genomics revels a genus with tremendous synthesis potential of carbohydrate active enzymes and secondary metabolites.</title>
        <authorList>
            <person name="Sorensen T."/>
        </authorList>
    </citation>
    <scope>NUCLEOTIDE SEQUENCE [LARGE SCALE GENOMIC DNA]</scope>
    <source>
        <strain evidence="2 3">CBS 24483</strain>
    </source>
</reference>
<dbReference type="EMBL" id="JAQQWE010000008">
    <property type="protein sequence ID" value="KAK7942730.1"/>
    <property type="molecule type" value="Genomic_DNA"/>
</dbReference>